<dbReference type="EMBL" id="CM017612">
    <property type="protein sequence ID" value="TYI35225.1"/>
    <property type="molecule type" value="Genomic_DNA"/>
</dbReference>
<sequence>MVRLLFKKNKKMKKRPQKDRFLLKIVAPSNTKLNPKGFGLSASERNPNRRDPEWRL</sequence>
<gene>
    <name evidence="2" type="ORF">ES332_A03G061200v1</name>
</gene>
<evidence type="ECO:0000256" key="1">
    <source>
        <dbReference type="SAM" id="MobiDB-lite"/>
    </source>
</evidence>
<evidence type="ECO:0000313" key="2">
    <source>
        <dbReference type="EMBL" id="TYI35225.1"/>
    </source>
</evidence>
<name>A0A5D2R661_GOSTO</name>
<accession>A0A5D2R661</accession>
<protein>
    <submittedName>
        <fullName evidence="2">Uncharacterized protein</fullName>
    </submittedName>
</protein>
<organism evidence="2 3">
    <name type="scientific">Gossypium tomentosum</name>
    <name type="common">Hawaiian cotton</name>
    <name type="synonym">Gossypium sandvicense</name>
    <dbReference type="NCBI Taxonomy" id="34277"/>
    <lineage>
        <taxon>Eukaryota</taxon>
        <taxon>Viridiplantae</taxon>
        <taxon>Streptophyta</taxon>
        <taxon>Embryophyta</taxon>
        <taxon>Tracheophyta</taxon>
        <taxon>Spermatophyta</taxon>
        <taxon>Magnoliopsida</taxon>
        <taxon>eudicotyledons</taxon>
        <taxon>Gunneridae</taxon>
        <taxon>Pentapetalae</taxon>
        <taxon>rosids</taxon>
        <taxon>malvids</taxon>
        <taxon>Malvales</taxon>
        <taxon>Malvaceae</taxon>
        <taxon>Malvoideae</taxon>
        <taxon>Gossypium</taxon>
    </lineage>
</organism>
<feature type="compositionally biased region" description="Basic and acidic residues" evidence="1">
    <location>
        <begin position="46"/>
        <end position="56"/>
    </location>
</feature>
<dbReference type="AlphaFoldDB" id="A0A5D2R661"/>
<dbReference type="Proteomes" id="UP000322667">
    <property type="component" value="Chromosome A03"/>
</dbReference>
<reference evidence="2 3" key="1">
    <citation type="submission" date="2019-07" db="EMBL/GenBank/DDBJ databases">
        <title>WGS assembly of Gossypium tomentosum.</title>
        <authorList>
            <person name="Chen Z.J."/>
            <person name="Sreedasyam A."/>
            <person name="Ando A."/>
            <person name="Song Q."/>
            <person name="De L."/>
            <person name="Hulse-Kemp A."/>
            <person name="Ding M."/>
            <person name="Ye W."/>
            <person name="Kirkbride R."/>
            <person name="Jenkins J."/>
            <person name="Plott C."/>
            <person name="Lovell J."/>
            <person name="Lin Y.-M."/>
            <person name="Vaughn R."/>
            <person name="Liu B."/>
            <person name="Li W."/>
            <person name="Simpson S."/>
            <person name="Scheffler B."/>
            <person name="Saski C."/>
            <person name="Grover C."/>
            <person name="Hu G."/>
            <person name="Conover J."/>
            <person name="Carlson J."/>
            <person name="Shu S."/>
            <person name="Boston L."/>
            <person name="Williams M."/>
            <person name="Peterson D."/>
            <person name="Mcgee K."/>
            <person name="Jones D."/>
            <person name="Wendel J."/>
            <person name="Stelly D."/>
            <person name="Grimwood J."/>
            <person name="Schmutz J."/>
        </authorList>
    </citation>
    <scope>NUCLEOTIDE SEQUENCE [LARGE SCALE GENOMIC DNA]</scope>
    <source>
        <strain evidence="2">7179.01</strain>
    </source>
</reference>
<evidence type="ECO:0000313" key="3">
    <source>
        <dbReference type="Proteomes" id="UP000322667"/>
    </source>
</evidence>
<feature type="region of interest" description="Disordered" evidence="1">
    <location>
        <begin position="34"/>
        <end position="56"/>
    </location>
</feature>
<keyword evidence="3" id="KW-1185">Reference proteome</keyword>
<proteinExistence type="predicted"/>